<evidence type="ECO:0000256" key="3">
    <source>
        <dbReference type="ARBA" id="ARBA00001936"/>
    </source>
</evidence>
<dbReference type="Gene3D" id="3.40.50.1100">
    <property type="match status" value="2"/>
</dbReference>
<evidence type="ECO:0000256" key="7">
    <source>
        <dbReference type="ARBA" id="ARBA00022898"/>
    </source>
</evidence>
<dbReference type="STRING" id="1399860.A0A2C5YE04"/>
<evidence type="ECO:0000256" key="6">
    <source>
        <dbReference type="ARBA" id="ARBA00022842"/>
    </source>
</evidence>
<comment type="caution">
    <text evidence="11">The sequence shown here is derived from an EMBL/GenBank/DDBJ whole genome shotgun (WGS) entry which is preliminary data.</text>
</comment>
<keyword evidence="12" id="KW-1185">Reference proteome</keyword>
<comment type="cofactor">
    <cofactor evidence="3">
        <name>Mn(2+)</name>
        <dbReference type="ChEBI" id="CHEBI:29035"/>
    </cofactor>
</comment>
<keyword evidence="7" id="KW-0663">Pyridoxal phosphate</keyword>
<dbReference type="SUPFAM" id="SSF53686">
    <property type="entry name" value="Tryptophan synthase beta subunit-like PLP-dependent enzymes"/>
    <property type="match status" value="1"/>
</dbReference>
<keyword evidence="6" id="KW-0460">Magnesium</keyword>
<comment type="cofactor">
    <cofactor evidence="4">
        <name>Mg(2+)</name>
        <dbReference type="ChEBI" id="CHEBI:18420"/>
    </cofactor>
</comment>
<name>A0A2C5YE04_9HYPO</name>
<dbReference type="GO" id="GO:0008721">
    <property type="term" value="F:D-serine ammonia-lyase activity"/>
    <property type="evidence" value="ECO:0007669"/>
    <property type="project" value="TreeGrafter"/>
</dbReference>
<evidence type="ECO:0000313" key="11">
    <source>
        <dbReference type="EMBL" id="PHH66947.1"/>
    </source>
</evidence>
<evidence type="ECO:0000256" key="9">
    <source>
        <dbReference type="SAM" id="MobiDB-lite"/>
    </source>
</evidence>
<sequence>MADASSASALTRASVEAAQRMIANDVHRTPVVTSRSLSAAASQMRSGAAPRIRLWLKCENMQRGGAFKARGAFCAVRRLLGERGWVEGGGRERGVATHSSGNHAQALALAARSFGIPAHIVMPQNSLPAKIAATRSYGASITFSGPTSSERHHTAAQVVARTGARLVPPYDDVDIILGQGTLGLELQAQVRELSREKSPYALDRHDEPSSGTAQGDAPRVHQPTTLDAVVAPCGGGGLLSGLALALSSSPTRLFGAEPSLDGTDDARRGLHSGRRISSVPATATIADGLRTPLGIYPWSVIAGPPRLVHDIYAVSEDEILAAMRLLYERCKLVVEPSAAVGLAVVLFDPEFRALAEKEGGQDGWDVGVVISGGNVSLDSLGDMLAQAPRI</sequence>
<dbReference type="InterPro" id="IPR001926">
    <property type="entry name" value="TrpB-like_PALP"/>
</dbReference>
<keyword evidence="8" id="KW-0456">Lyase</keyword>
<dbReference type="InterPro" id="IPR036052">
    <property type="entry name" value="TrpB-like_PALP_sf"/>
</dbReference>
<comment type="similarity">
    <text evidence="5">Belongs to the serine/threonine dehydratase family.</text>
</comment>
<dbReference type="GO" id="GO:0006520">
    <property type="term" value="P:amino acid metabolic process"/>
    <property type="evidence" value="ECO:0007669"/>
    <property type="project" value="InterPro"/>
</dbReference>
<gene>
    <name evidence="11" type="ORF">CDD81_5299</name>
</gene>
<dbReference type="PROSITE" id="PS00165">
    <property type="entry name" value="DEHYDRATASE_SER_THR"/>
    <property type="match status" value="1"/>
</dbReference>
<evidence type="ECO:0000313" key="12">
    <source>
        <dbReference type="Proteomes" id="UP000226192"/>
    </source>
</evidence>
<evidence type="ECO:0000256" key="5">
    <source>
        <dbReference type="ARBA" id="ARBA00010869"/>
    </source>
</evidence>
<evidence type="ECO:0000256" key="1">
    <source>
        <dbReference type="ARBA" id="ARBA00001913"/>
    </source>
</evidence>
<dbReference type="Proteomes" id="UP000226192">
    <property type="component" value="Unassembled WGS sequence"/>
</dbReference>
<dbReference type="AlphaFoldDB" id="A0A2C5YE04"/>
<dbReference type="GO" id="GO:0003941">
    <property type="term" value="F:L-serine ammonia-lyase activity"/>
    <property type="evidence" value="ECO:0007669"/>
    <property type="project" value="TreeGrafter"/>
</dbReference>
<feature type="region of interest" description="Disordered" evidence="9">
    <location>
        <begin position="199"/>
        <end position="219"/>
    </location>
</feature>
<reference evidence="11 12" key="1">
    <citation type="submission" date="2017-06" db="EMBL/GenBank/DDBJ databases">
        <title>Ant-infecting Ophiocordyceps genomes reveal a high diversity of potential behavioral manipulation genes and a possible major role for enterotoxins.</title>
        <authorList>
            <person name="De Bekker C."/>
            <person name="Evans H.C."/>
            <person name="Brachmann A."/>
            <person name="Hughes D.P."/>
        </authorList>
    </citation>
    <scope>NUCLEOTIDE SEQUENCE [LARGE SCALE GENOMIC DNA]</scope>
    <source>
        <strain evidence="11 12">Map64</strain>
    </source>
</reference>
<dbReference type="PANTHER" id="PTHR43050">
    <property type="entry name" value="SERINE / THREONINE RACEMASE FAMILY MEMBER"/>
    <property type="match status" value="1"/>
</dbReference>
<dbReference type="GO" id="GO:0005524">
    <property type="term" value="F:ATP binding"/>
    <property type="evidence" value="ECO:0007669"/>
    <property type="project" value="TreeGrafter"/>
</dbReference>
<organism evidence="11 12">
    <name type="scientific">Ophiocordyceps australis</name>
    <dbReference type="NCBI Taxonomy" id="1399860"/>
    <lineage>
        <taxon>Eukaryota</taxon>
        <taxon>Fungi</taxon>
        <taxon>Dikarya</taxon>
        <taxon>Ascomycota</taxon>
        <taxon>Pezizomycotina</taxon>
        <taxon>Sordariomycetes</taxon>
        <taxon>Hypocreomycetidae</taxon>
        <taxon>Hypocreales</taxon>
        <taxon>Ophiocordycipitaceae</taxon>
        <taxon>Ophiocordyceps</taxon>
    </lineage>
</organism>
<dbReference type="GO" id="GO:0000287">
    <property type="term" value="F:magnesium ion binding"/>
    <property type="evidence" value="ECO:0007669"/>
    <property type="project" value="TreeGrafter"/>
</dbReference>
<dbReference type="GO" id="GO:0030170">
    <property type="term" value="F:pyridoxal phosphate binding"/>
    <property type="evidence" value="ECO:0007669"/>
    <property type="project" value="InterPro"/>
</dbReference>
<dbReference type="Pfam" id="PF00291">
    <property type="entry name" value="PALP"/>
    <property type="match status" value="1"/>
</dbReference>
<dbReference type="InterPro" id="IPR000634">
    <property type="entry name" value="Ser/Thr_deHydtase_PyrdxlP-BS"/>
</dbReference>
<feature type="domain" description="Tryptophan synthase beta chain-like PALP" evidence="10">
    <location>
        <begin position="25"/>
        <end position="371"/>
    </location>
</feature>
<evidence type="ECO:0000256" key="4">
    <source>
        <dbReference type="ARBA" id="ARBA00001946"/>
    </source>
</evidence>
<evidence type="ECO:0000256" key="8">
    <source>
        <dbReference type="ARBA" id="ARBA00023239"/>
    </source>
</evidence>
<feature type="compositionally biased region" description="Basic and acidic residues" evidence="9">
    <location>
        <begin position="199"/>
        <end position="208"/>
    </location>
</feature>
<proteinExistence type="inferred from homology"/>
<comment type="cofactor">
    <cofactor evidence="1">
        <name>Ca(2+)</name>
        <dbReference type="ChEBI" id="CHEBI:29108"/>
    </cofactor>
</comment>
<dbReference type="OrthoDB" id="271064at2759"/>
<evidence type="ECO:0000256" key="2">
    <source>
        <dbReference type="ARBA" id="ARBA00001933"/>
    </source>
</evidence>
<accession>A0A2C5YE04</accession>
<dbReference type="EMBL" id="NJET01000004">
    <property type="protein sequence ID" value="PHH66947.1"/>
    <property type="molecule type" value="Genomic_DNA"/>
</dbReference>
<evidence type="ECO:0000259" key="10">
    <source>
        <dbReference type="Pfam" id="PF00291"/>
    </source>
</evidence>
<comment type="cofactor">
    <cofactor evidence="2">
        <name>pyridoxal 5'-phosphate</name>
        <dbReference type="ChEBI" id="CHEBI:597326"/>
    </cofactor>
</comment>
<dbReference type="GO" id="GO:0030378">
    <property type="term" value="F:serine racemase activity"/>
    <property type="evidence" value="ECO:0007669"/>
    <property type="project" value="TreeGrafter"/>
</dbReference>
<protein>
    <recommendedName>
        <fullName evidence="10">Tryptophan synthase beta chain-like PALP domain-containing protein</fullName>
    </recommendedName>
</protein>
<dbReference type="FunFam" id="3.40.50.1100:FF:000005">
    <property type="entry name" value="Threonine dehydratase catabolic"/>
    <property type="match status" value="1"/>
</dbReference>
<dbReference type="PANTHER" id="PTHR43050:SF1">
    <property type="entry name" value="SERINE RACEMASE"/>
    <property type="match status" value="1"/>
</dbReference>
<dbReference type="GO" id="GO:0018114">
    <property type="term" value="F:threonine racemase activity"/>
    <property type="evidence" value="ECO:0007669"/>
    <property type="project" value="TreeGrafter"/>
</dbReference>